<accession>A0ABV2M292</accession>
<dbReference type="Proteomes" id="UP001549106">
    <property type="component" value="Unassembled WGS sequence"/>
</dbReference>
<protein>
    <submittedName>
        <fullName evidence="2">DNA-directed RNA polymerase specialized sigma subunit</fullName>
    </submittedName>
</protein>
<dbReference type="EMBL" id="JBEPMJ010000012">
    <property type="protein sequence ID" value="MET3750562.1"/>
    <property type="molecule type" value="Genomic_DNA"/>
</dbReference>
<dbReference type="GO" id="GO:0000428">
    <property type="term" value="C:DNA-directed RNA polymerase complex"/>
    <property type="evidence" value="ECO:0007669"/>
    <property type="project" value="UniProtKB-KW"/>
</dbReference>
<dbReference type="InterPro" id="IPR024760">
    <property type="entry name" value="HTH_dom_conjug_TS-like"/>
</dbReference>
<dbReference type="InterPro" id="IPR013325">
    <property type="entry name" value="RNA_pol_sigma_r2"/>
</dbReference>
<evidence type="ECO:0000259" key="1">
    <source>
        <dbReference type="Pfam" id="PF12645"/>
    </source>
</evidence>
<feature type="domain" description="Helix-turn-helix conjugative transposon-like" evidence="1">
    <location>
        <begin position="9"/>
        <end position="60"/>
    </location>
</feature>
<evidence type="ECO:0000313" key="3">
    <source>
        <dbReference type="Proteomes" id="UP001549106"/>
    </source>
</evidence>
<dbReference type="Pfam" id="PF12645">
    <property type="entry name" value="HTH_16"/>
    <property type="match status" value="1"/>
</dbReference>
<evidence type="ECO:0000313" key="2">
    <source>
        <dbReference type="EMBL" id="MET3750562.1"/>
    </source>
</evidence>
<name>A0ABV2M292_9FIRM</name>
<keyword evidence="3" id="KW-1185">Reference proteome</keyword>
<gene>
    <name evidence="2" type="ORF">ABID24_001814</name>
</gene>
<keyword evidence="2" id="KW-0804">Transcription</keyword>
<dbReference type="Gene3D" id="1.10.1740.10">
    <property type="match status" value="1"/>
</dbReference>
<dbReference type="InterPro" id="IPR013324">
    <property type="entry name" value="RNA_pol_sigma_r3/r4-like"/>
</dbReference>
<comment type="caution">
    <text evidence="2">The sequence shown here is derived from an EMBL/GenBank/DDBJ whole genome shotgun (WGS) entry which is preliminary data.</text>
</comment>
<dbReference type="SUPFAM" id="SSF88659">
    <property type="entry name" value="Sigma3 and sigma4 domains of RNA polymerase sigma factors"/>
    <property type="match status" value="1"/>
</dbReference>
<proteinExistence type="predicted"/>
<organism evidence="2 3">
    <name type="scientific">Blautia caecimuris</name>
    <dbReference type="NCBI Taxonomy" id="1796615"/>
    <lineage>
        <taxon>Bacteria</taxon>
        <taxon>Bacillati</taxon>
        <taxon>Bacillota</taxon>
        <taxon>Clostridia</taxon>
        <taxon>Lachnospirales</taxon>
        <taxon>Lachnospiraceae</taxon>
        <taxon>Blautia</taxon>
    </lineage>
</organism>
<sequence length="177" mass="20778">MENTIFIHTLQQAKNGDTSAQEQIILKFQPMIRKYAYKCHAMEYEDAQQELTLALLIAIQSIKYIQNEGACICFIQNALKNHFKYLCRMSIRHSEYEQSSESETFASLPAYSDFGFIELNLSLQEYMRSLSSTRQKILNFILSEKYSTSEIADKLHLSVQYINRVKKEFLSERRKFT</sequence>
<reference evidence="2 3" key="1">
    <citation type="submission" date="2024-06" db="EMBL/GenBank/DDBJ databases">
        <title>Genomic Encyclopedia of Type Strains, Phase IV (KMG-IV): sequencing the most valuable type-strain genomes for metagenomic binning, comparative biology and taxonomic classification.</title>
        <authorList>
            <person name="Goeker M."/>
        </authorList>
    </citation>
    <scope>NUCLEOTIDE SEQUENCE [LARGE SCALE GENOMIC DNA]</scope>
    <source>
        <strain evidence="2 3">DSM 29492</strain>
    </source>
</reference>
<keyword evidence="2" id="KW-0240">DNA-directed RNA polymerase</keyword>
<dbReference type="RefSeq" id="WP_257464676.1">
    <property type="nucleotide sequence ID" value="NZ_BAABXP010000001.1"/>
</dbReference>
<dbReference type="SUPFAM" id="SSF88946">
    <property type="entry name" value="Sigma2 domain of RNA polymerase sigma factors"/>
    <property type="match status" value="1"/>
</dbReference>